<dbReference type="NCBIfam" id="TIGR01493">
    <property type="entry name" value="HAD-SF-IA-v2"/>
    <property type="match status" value="1"/>
</dbReference>
<dbReference type="AlphaFoldDB" id="A0A4R1HKK2"/>
<dbReference type="InterPro" id="IPR051540">
    <property type="entry name" value="S-2-haloacid_dehalogenase"/>
</dbReference>
<protein>
    <submittedName>
        <fullName evidence="3">2-haloacid dehalogenase</fullName>
    </submittedName>
</protein>
<evidence type="ECO:0000313" key="3">
    <source>
        <dbReference type="EMBL" id="TCK21493.1"/>
    </source>
</evidence>
<comment type="caution">
    <text evidence="3">The sequence shown here is derived from an EMBL/GenBank/DDBJ whole genome shotgun (WGS) entry which is preliminary data.</text>
</comment>
<dbReference type="Proteomes" id="UP000295560">
    <property type="component" value="Unassembled WGS sequence"/>
</dbReference>
<dbReference type="InterPro" id="IPR006439">
    <property type="entry name" value="HAD-SF_hydro_IA"/>
</dbReference>
<dbReference type="InterPro" id="IPR006328">
    <property type="entry name" value="2-HAD"/>
</dbReference>
<dbReference type="EMBL" id="SMFZ01000002">
    <property type="protein sequence ID" value="TCK21493.1"/>
    <property type="molecule type" value="Genomic_DNA"/>
</dbReference>
<reference evidence="3 4" key="1">
    <citation type="submission" date="2019-03" db="EMBL/GenBank/DDBJ databases">
        <title>Sequencing the genomes of 1000 actinobacteria strains.</title>
        <authorList>
            <person name="Klenk H.-P."/>
        </authorList>
    </citation>
    <scope>NUCLEOTIDE SEQUENCE [LARGE SCALE GENOMIC DNA]</scope>
    <source>
        <strain evidence="3 4">DSM 44969</strain>
    </source>
</reference>
<keyword evidence="4" id="KW-1185">Reference proteome</keyword>
<dbReference type="Gene3D" id="3.40.50.1000">
    <property type="entry name" value="HAD superfamily/HAD-like"/>
    <property type="match status" value="1"/>
</dbReference>
<evidence type="ECO:0000313" key="4">
    <source>
        <dbReference type="Proteomes" id="UP000295560"/>
    </source>
</evidence>
<dbReference type="GO" id="GO:0019120">
    <property type="term" value="F:hydrolase activity, acting on acid halide bonds, in C-halide compounds"/>
    <property type="evidence" value="ECO:0007669"/>
    <property type="project" value="InterPro"/>
</dbReference>
<accession>A0A4R1HKK2</accession>
<dbReference type="PRINTS" id="PR00413">
    <property type="entry name" value="HADHALOGNASE"/>
</dbReference>
<keyword evidence="2" id="KW-0378">Hydrolase</keyword>
<dbReference type="SFLD" id="SFLDS00003">
    <property type="entry name" value="Haloacid_Dehalogenase"/>
    <property type="match status" value="1"/>
</dbReference>
<evidence type="ECO:0000256" key="1">
    <source>
        <dbReference type="ARBA" id="ARBA00008106"/>
    </source>
</evidence>
<comment type="similarity">
    <text evidence="1">Belongs to the HAD-like hydrolase superfamily. S-2-haloalkanoic acid dehalogenase family.</text>
</comment>
<sequence length="221" mass="23308">MHDIDTLVFDILGTLVDHTAGLRDALGALVPAADVDDLVTLWGTTIGAEHRRIVDGGREYATTAVLDAEAAHAVVRAAGLEPGAVDTLVRAAGHRPAWPDTADALAGLAGRFELIGLSNADRTSLLRMNASAGLRWHTALSTQAAGSYKPDPAVYRLAIDCAGRPPERMLMVAAHAWDLRGAQGAGMRTAFLERPGADRPVPGDAFDLHLETLADLAAVRR</sequence>
<dbReference type="InterPro" id="IPR023198">
    <property type="entry name" value="PGP-like_dom2"/>
</dbReference>
<dbReference type="PANTHER" id="PTHR43316">
    <property type="entry name" value="HYDROLASE, HALOACID DELAHOGENASE-RELATED"/>
    <property type="match status" value="1"/>
</dbReference>
<organism evidence="3 4">
    <name type="scientific">Pseudonocardia endophytica</name>
    <dbReference type="NCBI Taxonomy" id="401976"/>
    <lineage>
        <taxon>Bacteria</taxon>
        <taxon>Bacillati</taxon>
        <taxon>Actinomycetota</taxon>
        <taxon>Actinomycetes</taxon>
        <taxon>Pseudonocardiales</taxon>
        <taxon>Pseudonocardiaceae</taxon>
        <taxon>Pseudonocardia</taxon>
    </lineage>
</organism>
<dbReference type="Pfam" id="PF00702">
    <property type="entry name" value="Hydrolase"/>
    <property type="match status" value="1"/>
</dbReference>
<dbReference type="PANTHER" id="PTHR43316:SF3">
    <property type="entry name" value="HALOACID DEHALOGENASE, TYPE II (AFU_ORTHOLOGUE AFUA_2G07750)-RELATED"/>
    <property type="match status" value="1"/>
</dbReference>
<dbReference type="Gene3D" id="1.10.150.240">
    <property type="entry name" value="Putative phosphatase, domain 2"/>
    <property type="match status" value="1"/>
</dbReference>
<evidence type="ECO:0000256" key="2">
    <source>
        <dbReference type="ARBA" id="ARBA00022801"/>
    </source>
</evidence>
<dbReference type="NCBIfam" id="TIGR01428">
    <property type="entry name" value="HAD_type_II"/>
    <property type="match status" value="1"/>
</dbReference>
<dbReference type="InterPro" id="IPR036412">
    <property type="entry name" value="HAD-like_sf"/>
</dbReference>
<gene>
    <name evidence="3" type="ORF">EV378_5481</name>
</gene>
<dbReference type="SUPFAM" id="SSF56784">
    <property type="entry name" value="HAD-like"/>
    <property type="match status" value="1"/>
</dbReference>
<proteinExistence type="inferred from homology"/>
<dbReference type="SFLD" id="SFLDG01129">
    <property type="entry name" value="C1.5:_HAD__Beta-PGM__Phosphata"/>
    <property type="match status" value="1"/>
</dbReference>
<name>A0A4R1HKK2_PSEEN</name>
<dbReference type="InterPro" id="IPR023214">
    <property type="entry name" value="HAD_sf"/>
</dbReference>
<dbReference type="OrthoDB" id="3774052at2"/>